<dbReference type="SUPFAM" id="SSF54909">
    <property type="entry name" value="Dimeric alpha+beta barrel"/>
    <property type="match status" value="2"/>
</dbReference>
<evidence type="ECO:0000256" key="2">
    <source>
        <dbReference type="SAM" id="SignalP"/>
    </source>
</evidence>
<dbReference type="Pfam" id="PF07978">
    <property type="entry name" value="NIPSNAP"/>
    <property type="match status" value="2"/>
</dbReference>
<dbReference type="PANTHER" id="PTHR21017">
    <property type="entry name" value="NIPSNAP-RELATED"/>
    <property type="match status" value="1"/>
</dbReference>
<proteinExistence type="inferred from homology"/>
<feature type="signal peptide" evidence="2">
    <location>
        <begin position="1"/>
        <end position="20"/>
    </location>
</feature>
<dbReference type="EMBL" id="SIHI01000002">
    <property type="protein sequence ID" value="TWT55802.1"/>
    <property type="molecule type" value="Genomic_DNA"/>
</dbReference>
<keyword evidence="5" id="KW-1185">Reference proteome</keyword>
<evidence type="ECO:0000313" key="5">
    <source>
        <dbReference type="Proteomes" id="UP000317243"/>
    </source>
</evidence>
<dbReference type="InterPro" id="IPR011008">
    <property type="entry name" value="Dimeric_a/b-barrel"/>
</dbReference>
<protein>
    <recommendedName>
        <fullName evidence="3">NIPSNAP domain-containing protein</fullName>
    </recommendedName>
</protein>
<feature type="domain" description="NIPSNAP" evidence="3">
    <location>
        <begin position="25"/>
        <end position="112"/>
    </location>
</feature>
<feature type="chain" id="PRO_5022955177" description="NIPSNAP domain-containing protein" evidence="2">
    <location>
        <begin position="21"/>
        <end position="247"/>
    </location>
</feature>
<sequence precursor="true">MRVVLAALFVCFGFLSAAQADDGLYELRVYTCEPGKLEALNSRFKNHTMRIFERHGIENVAYWTPVDENDERLIYLIKHKSAEAAKASWDGFRNDPEWKEVAAKSRADHGKILSKAPEVTDMTEVDYSPEVVSPGSDRLYELRIYTTLEDRLDALNARFRDHTKQIFARHGLESYGYWTPTDERSQNTLVYVLSFDDAETAKAGWKAFGQDPEWQAARAASEADGKILAERPLSVYMKLTDYSPQSK</sequence>
<accession>A0A5C5X0S0</accession>
<dbReference type="Gene3D" id="3.30.70.100">
    <property type="match status" value="2"/>
</dbReference>
<dbReference type="AlphaFoldDB" id="A0A5C5X0S0"/>
<evidence type="ECO:0000256" key="1">
    <source>
        <dbReference type="ARBA" id="ARBA00005291"/>
    </source>
</evidence>
<organism evidence="4 5">
    <name type="scientific">Thalassoglobus neptunius</name>
    <dbReference type="NCBI Taxonomy" id="1938619"/>
    <lineage>
        <taxon>Bacteria</taxon>
        <taxon>Pseudomonadati</taxon>
        <taxon>Planctomycetota</taxon>
        <taxon>Planctomycetia</taxon>
        <taxon>Planctomycetales</taxon>
        <taxon>Planctomycetaceae</taxon>
        <taxon>Thalassoglobus</taxon>
    </lineage>
</organism>
<dbReference type="PANTHER" id="PTHR21017:SF17">
    <property type="entry name" value="PROTEIN NIPSNAP"/>
    <property type="match status" value="1"/>
</dbReference>
<gene>
    <name evidence="4" type="ORF">KOR42_26130</name>
</gene>
<evidence type="ECO:0000313" key="4">
    <source>
        <dbReference type="EMBL" id="TWT55802.1"/>
    </source>
</evidence>
<dbReference type="InterPro" id="IPR051557">
    <property type="entry name" value="NipSnap_domain"/>
</dbReference>
<comment type="similarity">
    <text evidence="1">Belongs to the NipSnap family.</text>
</comment>
<reference evidence="4 5" key="1">
    <citation type="submission" date="2019-02" db="EMBL/GenBank/DDBJ databases">
        <title>Deep-cultivation of Planctomycetes and their phenomic and genomic characterization uncovers novel biology.</title>
        <authorList>
            <person name="Wiegand S."/>
            <person name="Jogler M."/>
            <person name="Boedeker C."/>
            <person name="Pinto D."/>
            <person name="Vollmers J."/>
            <person name="Rivas-Marin E."/>
            <person name="Kohn T."/>
            <person name="Peeters S.H."/>
            <person name="Heuer A."/>
            <person name="Rast P."/>
            <person name="Oberbeckmann S."/>
            <person name="Bunk B."/>
            <person name="Jeske O."/>
            <person name="Meyerdierks A."/>
            <person name="Storesund J.E."/>
            <person name="Kallscheuer N."/>
            <person name="Luecker S."/>
            <person name="Lage O.M."/>
            <person name="Pohl T."/>
            <person name="Merkel B.J."/>
            <person name="Hornburger P."/>
            <person name="Mueller R.-W."/>
            <person name="Bruemmer F."/>
            <person name="Labrenz M."/>
            <person name="Spormann A.M."/>
            <person name="Op Den Camp H."/>
            <person name="Overmann J."/>
            <person name="Amann R."/>
            <person name="Jetten M.S.M."/>
            <person name="Mascher T."/>
            <person name="Medema M.H."/>
            <person name="Devos D.P."/>
            <person name="Kaster A.-K."/>
            <person name="Ovreas L."/>
            <person name="Rohde M."/>
            <person name="Galperin M.Y."/>
            <person name="Jogler C."/>
        </authorList>
    </citation>
    <scope>NUCLEOTIDE SEQUENCE [LARGE SCALE GENOMIC DNA]</scope>
    <source>
        <strain evidence="4 5">KOR42</strain>
    </source>
</reference>
<evidence type="ECO:0000259" key="3">
    <source>
        <dbReference type="Pfam" id="PF07978"/>
    </source>
</evidence>
<comment type="caution">
    <text evidence="4">The sequence shown here is derived from an EMBL/GenBank/DDBJ whole genome shotgun (WGS) entry which is preliminary data.</text>
</comment>
<name>A0A5C5X0S0_9PLAN</name>
<dbReference type="Proteomes" id="UP000317243">
    <property type="component" value="Unassembled WGS sequence"/>
</dbReference>
<keyword evidence="2" id="KW-0732">Signal</keyword>
<feature type="domain" description="NIPSNAP" evidence="3">
    <location>
        <begin position="140"/>
        <end position="230"/>
    </location>
</feature>
<dbReference type="InterPro" id="IPR012577">
    <property type="entry name" value="NIPSNAP"/>
</dbReference>